<feature type="signal peptide" evidence="1">
    <location>
        <begin position="1"/>
        <end position="25"/>
    </location>
</feature>
<keyword evidence="1" id="KW-0732">Signal</keyword>
<evidence type="ECO:0000256" key="1">
    <source>
        <dbReference type="SAM" id="SignalP"/>
    </source>
</evidence>
<sequence>MMKNFSKLLAFVCAFTMIITIFSFNTDISYASELNNNDELNEGVYDGLAEGEEVVDVYTEYVPVEEAKNVEVTQPFQFETDETTGGIVTPQERVKRWYAVSSTYVGHSYSSWYYAGASTISSGVLTASHSSSVSNKYSGSLKVSKKTIEGMLGFDTTKTWTETVGYSSPSYPNGRYRLEYRHVYKKYKVKQIQSYDRRGKVYATKYVYPQKWVERMYRVVKF</sequence>
<feature type="chain" id="PRO_5047510197" evidence="1">
    <location>
        <begin position="26"/>
        <end position="222"/>
    </location>
</feature>
<keyword evidence="3" id="KW-1185">Reference proteome</keyword>
<organism evidence="2 3">
    <name type="scientific">Bacillus carboniphilus</name>
    <dbReference type="NCBI Taxonomy" id="86663"/>
    <lineage>
        <taxon>Bacteria</taxon>
        <taxon>Bacillati</taxon>
        <taxon>Bacillota</taxon>
        <taxon>Bacilli</taxon>
        <taxon>Bacillales</taxon>
        <taxon>Bacillaceae</taxon>
        <taxon>Bacillus</taxon>
    </lineage>
</organism>
<protein>
    <submittedName>
        <fullName evidence="2">Uncharacterized protein</fullName>
    </submittedName>
</protein>
<reference evidence="2 3" key="1">
    <citation type="submission" date="2023-06" db="EMBL/GenBank/DDBJ databases">
        <title>Five Gram-positive bacteria isolated from mangrove sediments in Shenzhen, Guangdong, China.</title>
        <authorList>
            <person name="Yu S."/>
            <person name="Zheng W."/>
            <person name="Huang Y."/>
        </authorList>
    </citation>
    <scope>NUCLEOTIDE SEQUENCE [LARGE SCALE GENOMIC DNA]</scope>
    <source>
        <strain evidence="2 3">SaN35-3</strain>
    </source>
</reference>
<evidence type="ECO:0000313" key="2">
    <source>
        <dbReference type="EMBL" id="WLR43421.1"/>
    </source>
</evidence>
<dbReference type="EMBL" id="CP129013">
    <property type="protein sequence ID" value="WLR43421.1"/>
    <property type="molecule type" value="Genomic_DNA"/>
</dbReference>
<dbReference type="Proteomes" id="UP001197974">
    <property type="component" value="Chromosome"/>
</dbReference>
<evidence type="ECO:0000313" key="3">
    <source>
        <dbReference type="Proteomes" id="UP001197974"/>
    </source>
</evidence>
<accession>A0ABY9JVI6</accession>
<gene>
    <name evidence="2" type="ORF">LC087_04395</name>
</gene>
<name>A0ABY9JVI6_9BACI</name>
<dbReference type="RefSeq" id="WP_226543304.1">
    <property type="nucleotide sequence ID" value="NZ_CP129013.1"/>
</dbReference>
<proteinExistence type="predicted"/>